<name>A0ABU1XRI9_9NOCA</name>
<keyword evidence="1" id="KW-0472">Membrane</keyword>
<evidence type="ECO:0000256" key="1">
    <source>
        <dbReference type="SAM" id="Phobius"/>
    </source>
</evidence>
<keyword evidence="1" id="KW-1133">Transmembrane helix</keyword>
<protein>
    <submittedName>
        <fullName evidence="2">Uncharacterized protein</fullName>
    </submittedName>
</protein>
<dbReference type="EMBL" id="JAVDWW010000017">
    <property type="protein sequence ID" value="MDR7172999.1"/>
    <property type="molecule type" value="Genomic_DNA"/>
</dbReference>
<comment type="caution">
    <text evidence="2">The sequence shown here is derived from an EMBL/GenBank/DDBJ whole genome shotgun (WGS) entry which is preliminary data.</text>
</comment>
<accession>A0ABU1XRI9</accession>
<evidence type="ECO:0000313" key="3">
    <source>
        <dbReference type="Proteomes" id="UP001251217"/>
    </source>
</evidence>
<feature type="transmembrane region" description="Helical" evidence="1">
    <location>
        <begin position="33"/>
        <end position="50"/>
    </location>
</feature>
<gene>
    <name evidence="2" type="ORF">J2W56_006765</name>
</gene>
<keyword evidence="1" id="KW-0812">Transmembrane</keyword>
<organism evidence="2 3">
    <name type="scientific">Nocardia kruczakiae</name>
    <dbReference type="NCBI Taxonomy" id="261477"/>
    <lineage>
        <taxon>Bacteria</taxon>
        <taxon>Bacillati</taxon>
        <taxon>Actinomycetota</taxon>
        <taxon>Actinomycetes</taxon>
        <taxon>Mycobacteriales</taxon>
        <taxon>Nocardiaceae</taxon>
        <taxon>Nocardia</taxon>
    </lineage>
</organism>
<dbReference type="Proteomes" id="UP001251217">
    <property type="component" value="Unassembled WGS sequence"/>
</dbReference>
<evidence type="ECO:0000313" key="2">
    <source>
        <dbReference type="EMBL" id="MDR7172999.1"/>
    </source>
</evidence>
<reference evidence="2 3" key="1">
    <citation type="submission" date="2023-07" db="EMBL/GenBank/DDBJ databases">
        <title>Sorghum-associated microbial communities from plants grown in Nebraska, USA.</title>
        <authorList>
            <person name="Schachtman D."/>
        </authorList>
    </citation>
    <scope>NUCLEOTIDE SEQUENCE [LARGE SCALE GENOMIC DNA]</scope>
    <source>
        <strain evidence="2 3">4272</strain>
    </source>
</reference>
<sequence length="55" mass="6051">MKWWIRPAGLSLGLAVFAAALLADDWAPTRAAWFTAGWLAATAFVFAAELRERKS</sequence>
<dbReference type="RefSeq" id="WP_310408439.1">
    <property type="nucleotide sequence ID" value="NZ_JAVDWW010000017.1"/>
</dbReference>
<proteinExistence type="predicted"/>
<keyword evidence="3" id="KW-1185">Reference proteome</keyword>